<protein>
    <submittedName>
        <fullName evidence="13">Fimbrial protein</fullName>
    </submittedName>
</protein>
<dbReference type="Pfam" id="PF00577">
    <property type="entry name" value="Usher"/>
    <property type="match status" value="1"/>
</dbReference>
<dbReference type="PANTHER" id="PTHR30451">
    <property type="entry name" value="OUTER MEMBRANE USHER PROTEIN"/>
    <property type="match status" value="1"/>
</dbReference>
<keyword evidence="8" id="KW-0998">Cell outer membrane</keyword>
<comment type="subcellular location">
    <subcellularLocation>
        <location evidence="1">Cell outer membrane</location>
        <topology evidence="1">Multi-pass membrane protein</topology>
    </subcellularLocation>
</comment>
<dbReference type="Gene3D" id="2.60.40.3110">
    <property type="match status" value="1"/>
</dbReference>
<evidence type="ECO:0000313" key="14">
    <source>
        <dbReference type="Proteomes" id="UP000191160"/>
    </source>
</evidence>
<dbReference type="InterPro" id="IPR000015">
    <property type="entry name" value="Fimb_usher"/>
</dbReference>
<feature type="domain" description="PapC-like C-terminal" evidence="11">
    <location>
        <begin position="786"/>
        <end position="841"/>
    </location>
</feature>
<dbReference type="InterPro" id="IPR037224">
    <property type="entry name" value="PapC_N_sf"/>
</dbReference>
<dbReference type="Gene3D" id="3.10.20.410">
    <property type="match status" value="1"/>
</dbReference>
<keyword evidence="4" id="KW-1134">Transmembrane beta strand</keyword>
<keyword evidence="7" id="KW-0472">Membrane</keyword>
<dbReference type="RefSeq" id="WP_078188632.1">
    <property type="nucleotide sequence ID" value="NZ_JAMCOZ010000012.1"/>
</dbReference>
<evidence type="ECO:0000256" key="3">
    <source>
        <dbReference type="ARBA" id="ARBA00022448"/>
    </source>
</evidence>
<dbReference type="GO" id="GO:0009297">
    <property type="term" value="P:pilus assembly"/>
    <property type="evidence" value="ECO:0007669"/>
    <property type="project" value="InterPro"/>
</dbReference>
<dbReference type="FunFam" id="2.60.40.3110:FF:000001">
    <property type="entry name" value="Putative fimbrial outer membrane usher"/>
    <property type="match status" value="1"/>
</dbReference>
<evidence type="ECO:0000256" key="6">
    <source>
        <dbReference type="ARBA" id="ARBA00022729"/>
    </source>
</evidence>
<keyword evidence="3" id="KW-0813">Transport</keyword>
<name>A0A1T1H602_9GAMM</name>
<evidence type="ECO:0000259" key="11">
    <source>
        <dbReference type="Pfam" id="PF13953"/>
    </source>
</evidence>
<evidence type="ECO:0000256" key="5">
    <source>
        <dbReference type="ARBA" id="ARBA00022692"/>
    </source>
</evidence>
<evidence type="ECO:0000256" key="8">
    <source>
        <dbReference type="ARBA" id="ARBA00023237"/>
    </source>
</evidence>
<gene>
    <name evidence="13" type="ORF">B1202_00810</name>
</gene>
<evidence type="ECO:0000256" key="1">
    <source>
        <dbReference type="ARBA" id="ARBA00004571"/>
    </source>
</evidence>
<comment type="caution">
    <text evidence="13">The sequence shown here is derived from an EMBL/GenBank/DDBJ whole genome shotgun (WGS) entry which is preliminary data.</text>
</comment>
<keyword evidence="5" id="KW-0812">Transmembrane</keyword>
<dbReference type="InterPro" id="IPR025885">
    <property type="entry name" value="PapC_N"/>
</dbReference>
<keyword evidence="14" id="KW-1185">Reference proteome</keyword>
<dbReference type="AlphaFoldDB" id="A0A1T1H602"/>
<dbReference type="Gene3D" id="2.60.40.2610">
    <property type="entry name" value="Outer membrane usher protein FimD, plug domain"/>
    <property type="match status" value="1"/>
</dbReference>
<accession>A0A1T1H602</accession>
<dbReference type="EMBL" id="MVKX01000001">
    <property type="protein sequence ID" value="OOV85225.1"/>
    <property type="molecule type" value="Genomic_DNA"/>
</dbReference>
<dbReference type="InterPro" id="IPR043142">
    <property type="entry name" value="PapC-like_C_sf"/>
</dbReference>
<evidence type="ECO:0000259" key="12">
    <source>
        <dbReference type="Pfam" id="PF13954"/>
    </source>
</evidence>
<dbReference type="GO" id="GO:0009279">
    <property type="term" value="C:cell outer membrane"/>
    <property type="evidence" value="ECO:0007669"/>
    <property type="project" value="UniProtKB-SubCell"/>
</dbReference>
<evidence type="ECO:0000256" key="9">
    <source>
        <dbReference type="SAM" id="MobiDB-lite"/>
    </source>
</evidence>
<dbReference type="SUPFAM" id="SSF141729">
    <property type="entry name" value="FimD N-terminal domain-like"/>
    <property type="match status" value="1"/>
</dbReference>
<dbReference type="InterPro" id="IPR025949">
    <property type="entry name" value="PapC-like_C"/>
</dbReference>
<evidence type="ECO:0000256" key="4">
    <source>
        <dbReference type="ARBA" id="ARBA00022452"/>
    </source>
</evidence>
<reference evidence="13 14" key="1">
    <citation type="submission" date="2017-02" db="EMBL/GenBank/DDBJ databases">
        <title>Acinetobacter sp. ANC 4945, whole genome shotgun sequencing project.</title>
        <authorList>
            <person name="Radolfova-Krizova L."/>
            <person name="Al Atrouni A."/>
            <person name="Nemec A."/>
        </authorList>
    </citation>
    <scope>NUCLEOTIDE SEQUENCE [LARGE SCALE GENOMIC DNA]</scope>
    <source>
        <strain evidence="13 14">ANC 4945</strain>
    </source>
</reference>
<dbReference type="Pfam" id="PF13953">
    <property type="entry name" value="PapC_C"/>
    <property type="match status" value="1"/>
</dbReference>
<evidence type="ECO:0000256" key="10">
    <source>
        <dbReference type="SAM" id="SignalP"/>
    </source>
</evidence>
<evidence type="ECO:0000256" key="2">
    <source>
        <dbReference type="ARBA" id="ARBA00008064"/>
    </source>
</evidence>
<dbReference type="InterPro" id="IPR042186">
    <property type="entry name" value="FimD_plug_dom"/>
</dbReference>
<evidence type="ECO:0000313" key="13">
    <source>
        <dbReference type="EMBL" id="OOV85225.1"/>
    </source>
</evidence>
<feature type="domain" description="PapC N-terminal" evidence="12">
    <location>
        <begin position="48"/>
        <end position="194"/>
    </location>
</feature>
<evidence type="ECO:0000256" key="7">
    <source>
        <dbReference type="ARBA" id="ARBA00023136"/>
    </source>
</evidence>
<dbReference type="Proteomes" id="UP000191160">
    <property type="component" value="Unassembled WGS sequence"/>
</dbReference>
<feature type="chain" id="PRO_5012933374" evidence="10">
    <location>
        <begin position="35"/>
        <end position="859"/>
    </location>
</feature>
<comment type="similarity">
    <text evidence="2">Belongs to the fimbrial export usher family.</text>
</comment>
<feature type="region of interest" description="Disordered" evidence="9">
    <location>
        <begin position="231"/>
        <end position="250"/>
    </location>
</feature>
<organism evidence="13 14">
    <name type="scientific">Acinetobacter amyesii</name>
    <dbReference type="NCBI Taxonomy" id="2942470"/>
    <lineage>
        <taxon>Bacteria</taxon>
        <taxon>Pseudomonadati</taxon>
        <taxon>Pseudomonadota</taxon>
        <taxon>Gammaproteobacteria</taxon>
        <taxon>Moraxellales</taxon>
        <taxon>Moraxellaceae</taxon>
        <taxon>Acinetobacter</taxon>
    </lineage>
</organism>
<sequence>MQKKQQSLKWVKRHISYYIACGVITLSMPALVHAAETEEKPTVAEEAEFDSAFLIGDAKKIDVDRFKFGNPILPGEYNLDVYVNGNWFGKHRIVFKALDNKENAFTCFSENSLIQYGVKPDALKKQADALPNVAPCQKIEQWIDDAYYEYDSSRLRIDISIPQIAMQKNAQGYVDPSVWDRGINAAFLSYNASAYKTFDRMQGRQERTNAFTSINAGANLAGWQFRHNGQWQWQDGDQSNNENPSESQSSYDAVSTYVQRAFPKYRAVLTLGDSYTDGEIFDSFGYRGVDISSDDRMLPNSMIGYAPRIRGNAKTNAKVEVRQQGQLIYQTTVAPGNFEINDLYPTGFGGELEVAILEASGEIQRFNVPYASVVQMLRPGMSRYSITAGQFRDKDIDLDPWIVQAKYQRGLNNYITAFTGVQSAEDYTAVTLGSAFATPVGAISLDVTHSQADFKKRDSESGQSYRLSYSKLITPTNTNLTLAAYRYSTENFYKLRDALMIQDLDDKGISSSHVGKQRSEFQITLNQGLPDKWGNVYATGSWVDYWNRQETTRQYQIGYSNTYSSLTYGLSAIKRVVEDTATKRTTNDTEYMLTLSLPWTFKKNSVNFNSITTQDSTTFGMSGTVGDRFNYGTSVSDTYGSNPSMNVNAQYRTNFATVGGSYSVSDQYQQAMLSARGNVVAHSKGVLFGPDQGQTMVLVYAPEAAGAKVNNATGLSINKSGYAVIPYVTPYRLNDITLDPQNMSTNVELEETSQRIAPYAGAISQVSFATKSGKAIYIHGLTSESQTLPFAAEAYSSQGENVGMVAQGSMVYLRTNQTADTVTIKWGDDATEQCRIQYDVTKQAEDKNLTMITTEGVCQ</sequence>
<proteinExistence type="inferred from homology"/>
<dbReference type="Gene3D" id="2.60.40.2070">
    <property type="match status" value="1"/>
</dbReference>
<feature type="compositionally biased region" description="Low complexity" evidence="9">
    <location>
        <begin position="238"/>
        <end position="250"/>
    </location>
</feature>
<feature type="signal peptide" evidence="10">
    <location>
        <begin position="1"/>
        <end position="34"/>
    </location>
</feature>
<dbReference type="PANTHER" id="PTHR30451:SF20">
    <property type="entry name" value="FIMBRIAE USHER"/>
    <property type="match status" value="1"/>
</dbReference>
<keyword evidence="6 10" id="KW-0732">Signal</keyword>
<dbReference type="Pfam" id="PF13954">
    <property type="entry name" value="PapC_N"/>
    <property type="match status" value="1"/>
</dbReference>
<dbReference type="GO" id="GO:0015473">
    <property type="term" value="F:fimbrial usher porin activity"/>
    <property type="evidence" value="ECO:0007669"/>
    <property type="project" value="InterPro"/>
</dbReference>